<name>A0A927B2Q8_9BACT</name>
<sequence length="53" mass="6237">MEKTPDQPTSYVYLILGIFFVMFGFLLKGMIAFTGVGAAFLFMYYRQRRDKKE</sequence>
<dbReference type="RefSeq" id="WP_191039927.1">
    <property type="nucleotide sequence ID" value="NZ_JACXAA010000005.1"/>
</dbReference>
<reference evidence="2" key="1">
    <citation type="submission" date="2020-09" db="EMBL/GenBank/DDBJ databases">
        <authorList>
            <person name="Kim M.K."/>
        </authorList>
    </citation>
    <scope>NUCLEOTIDE SEQUENCE</scope>
    <source>
        <strain evidence="2">BT704</strain>
    </source>
</reference>
<keyword evidence="1" id="KW-0812">Transmembrane</keyword>
<accession>A0A927B2Q8</accession>
<gene>
    <name evidence="2" type="ORF">IC230_15380</name>
</gene>
<keyword evidence="1" id="KW-1133">Transmembrane helix</keyword>
<protein>
    <submittedName>
        <fullName evidence="2">Uncharacterized protein</fullName>
    </submittedName>
</protein>
<evidence type="ECO:0000313" key="3">
    <source>
        <dbReference type="Proteomes" id="UP000653797"/>
    </source>
</evidence>
<evidence type="ECO:0000256" key="1">
    <source>
        <dbReference type="SAM" id="Phobius"/>
    </source>
</evidence>
<organism evidence="2 3">
    <name type="scientific">Spirosoma validum</name>
    <dbReference type="NCBI Taxonomy" id="2771355"/>
    <lineage>
        <taxon>Bacteria</taxon>
        <taxon>Pseudomonadati</taxon>
        <taxon>Bacteroidota</taxon>
        <taxon>Cytophagia</taxon>
        <taxon>Cytophagales</taxon>
        <taxon>Cytophagaceae</taxon>
        <taxon>Spirosoma</taxon>
    </lineage>
</organism>
<keyword evidence="1" id="KW-0472">Membrane</keyword>
<comment type="caution">
    <text evidence="2">The sequence shown here is derived from an EMBL/GenBank/DDBJ whole genome shotgun (WGS) entry which is preliminary data.</text>
</comment>
<keyword evidence="3" id="KW-1185">Reference proteome</keyword>
<dbReference type="EMBL" id="JACXAA010000005">
    <property type="protein sequence ID" value="MBD2754289.1"/>
    <property type="molecule type" value="Genomic_DNA"/>
</dbReference>
<proteinExistence type="predicted"/>
<evidence type="ECO:0000313" key="2">
    <source>
        <dbReference type="EMBL" id="MBD2754289.1"/>
    </source>
</evidence>
<dbReference type="Proteomes" id="UP000653797">
    <property type="component" value="Unassembled WGS sequence"/>
</dbReference>
<dbReference type="AlphaFoldDB" id="A0A927B2Q8"/>
<feature type="transmembrane region" description="Helical" evidence="1">
    <location>
        <begin position="12"/>
        <end position="45"/>
    </location>
</feature>